<keyword evidence="5 8" id="KW-1133">Transmembrane helix</keyword>
<dbReference type="PANTHER" id="PTHR42829:SF2">
    <property type="entry name" value="NADH-UBIQUINONE OXIDOREDUCTASE CHAIN 5"/>
    <property type="match status" value="1"/>
</dbReference>
<comment type="caution">
    <text evidence="11">The sequence shown here is derived from an EMBL/GenBank/DDBJ whole genome shotgun (WGS) entry which is preliminary data.</text>
</comment>
<evidence type="ECO:0000256" key="7">
    <source>
        <dbReference type="ARBA" id="ARBA00023136"/>
    </source>
</evidence>
<dbReference type="GO" id="GO:0016020">
    <property type="term" value="C:membrane"/>
    <property type="evidence" value="ECO:0007669"/>
    <property type="project" value="UniProtKB-SubCell"/>
</dbReference>
<evidence type="ECO:0000256" key="4">
    <source>
        <dbReference type="ARBA" id="ARBA00022967"/>
    </source>
</evidence>
<accession>A0A8T2V9V8</accession>
<proteinExistence type="inferred from homology"/>
<dbReference type="GO" id="GO:0042773">
    <property type="term" value="P:ATP synthesis coupled electron transport"/>
    <property type="evidence" value="ECO:0007669"/>
    <property type="project" value="InterPro"/>
</dbReference>
<keyword evidence="7 8" id="KW-0472">Membrane</keyword>
<evidence type="ECO:0000256" key="2">
    <source>
        <dbReference type="ARBA" id="ARBA00008200"/>
    </source>
</evidence>
<dbReference type="Proteomes" id="UP000825935">
    <property type="component" value="Chromosome 28"/>
</dbReference>
<organism evidence="11 12">
    <name type="scientific">Ceratopteris richardii</name>
    <name type="common">Triangle waterfern</name>
    <dbReference type="NCBI Taxonomy" id="49495"/>
    <lineage>
        <taxon>Eukaryota</taxon>
        <taxon>Viridiplantae</taxon>
        <taxon>Streptophyta</taxon>
        <taxon>Embryophyta</taxon>
        <taxon>Tracheophyta</taxon>
        <taxon>Polypodiopsida</taxon>
        <taxon>Polypodiidae</taxon>
        <taxon>Polypodiales</taxon>
        <taxon>Pteridineae</taxon>
        <taxon>Pteridaceae</taxon>
        <taxon>Parkerioideae</taxon>
        <taxon>Ceratopteris</taxon>
    </lineage>
</organism>
<dbReference type="OrthoDB" id="2686308at2759"/>
<dbReference type="AlphaFoldDB" id="A0A8T2V9V8"/>
<feature type="transmembrane region" description="Helical" evidence="8">
    <location>
        <begin position="58"/>
        <end position="78"/>
    </location>
</feature>
<evidence type="ECO:0000313" key="11">
    <source>
        <dbReference type="EMBL" id="KAH7442563.1"/>
    </source>
</evidence>
<comment type="similarity">
    <text evidence="2">Belongs to the complex I subunit 5 family.</text>
</comment>
<feature type="domain" description="NADH:quinone oxidoreductase/Mrp antiporter transmembrane" evidence="9">
    <location>
        <begin position="6"/>
        <end position="83"/>
    </location>
</feature>
<evidence type="ECO:0000256" key="8">
    <source>
        <dbReference type="SAM" id="Phobius"/>
    </source>
</evidence>
<gene>
    <name evidence="11" type="ORF">KP509_03G094600</name>
    <name evidence="10" type="ORF">KP509_28G051300</name>
</gene>
<dbReference type="InterPro" id="IPR001750">
    <property type="entry name" value="ND/Mrp_TM"/>
</dbReference>
<keyword evidence="3 8" id="KW-0812">Transmembrane</keyword>
<name>A0A8T2V9V8_CERRI</name>
<dbReference type="GO" id="GO:0003954">
    <property type="term" value="F:NADH dehydrogenase activity"/>
    <property type="evidence" value="ECO:0007669"/>
    <property type="project" value="TreeGrafter"/>
</dbReference>
<evidence type="ECO:0000259" key="9">
    <source>
        <dbReference type="Pfam" id="PF00361"/>
    </source>
</evidence>
<keyword evidence="12" id="KW-1185">Reference proteome</keyword>
<dbReference type="GO" id="GO:0008137">
    <property type="term" value="F:NADH dehydrogenase (ubiquinone) activity"/>
    <property type="evidence" value="ECO:0007669"/>
    <property type="project" value="InterPro"/>
</dbReference>
<protein>
    <recommendedName>
        <fullName evidence="9">NADH:quinone oxidoreductase/Mrp antiporter transmembrane domain-containing protein</fullName>
    </recommendedName>
</protein>
<reference evidence="11" key="1">
    <citation type="submission" date="2021-08" db="EMBL/GenBank/DDBJ databases">
        <title>WGS assembly of Ceratopteris richardii.</title>
        <authorList>
            <person name="Marchant D.B."/>
            <person name="Chen G."/>
            <person name="Jenkins J."/>
            <person name="Shu S."/>
            <person name="Leebens-Mack J."/>
            <person name="Grimwood J."/>
            <person name="Schmutz J."/>
            <person name="Soltis P."/>
            <person name="Soltis D."/>
            <person name="Chen Z.-H."/>
        </authorList>
    </citation>
    <scope>NUCLEOTIDE SEQUENCE</scope>
    <source>
        <strain evidence="11">Whitten #5841</strain>
        <tissue evidence="11">Leaf</tissue>
    </source>
</reference>
<keyword evidence="4" id="KW-1278">Translocase</keyword>
<sequence>MIPARGIPNYSVSVFHLTNHAFFKALPSSSAGSVIYAMSDEQDMRRMGGLASPLPSTYAMMLLGSLFLIGFPFLTGFYSKDAISEPAYTKVRLEGHETMCIALL</sequence>
<evidence type="ECO:0000256" key="1">
    <source>
        <dbReference type="ARBA" id="ARBA00004141"/>
    </source>
</evidence>
<evidence type="ECO:0000256" key="3">
    <source>
        <dbReference type="ARBA" id="ARBA00022692"/>
    </source>
</evidence>
<dbReference type="InterPro" id="IPR003945">
    <property type="entry name" value="NU5C-like"/>
</dbReference>
<evidence type="ECO:0000256" key="6">
    <source>
        <dbReference type="ARBA" id="ARBA00023027"/>
    </source>
</evidence>
<dbReference type="EMBL" id="CM035433">
    <property type="protein sequence ID" value="KAH7293987.1"/>
    <property type="molecule type" value="Genomic_DNA"/>
</dbReference>
<keyword evidence="6" id="KW-0520">NAD</keyword>
<dbReference type="EMBL" id="CM035408">
    <property type="protein sequence ID" value="KAH7442563.1"/>
    <property type="molecule type" value="Genomic_DNA"/>
</dbReference>
<dbReference type="Pfam" id="PF00361">
    <property type="entry name" value="Proton_antipo_M"/>
    <property type="match status" value="1"/>
</dbReference>
<dbReference type="PANTHER" id="PTHR42829">
    <property type="entry name" value="NADH-UBIQUINONE OXIDOREDUCTASE CHAIN 5"/>
    <property type="match status" value="1"/>
</dbReference>
<dbReference type="Proteomes" id="UP000825935">
    <property type="component" value="Chromosome 3"/>
</dbReference>
<evidence type="ECO:0000313" key="12">
    <source>
        <dbReference type="Proteomes" id="UP000825935"/>
    </source>
</evidence>
<comment type="subcellular location">
    <subcellularLocation>
        <location evidence="1">Membrane</location>
        <topology evidence="1">Multi-pass membrane protein</topology>
    </subcellularLocation>
</comment>
<evidence type="ECO:0000313" key="10">
    <source>
        <dbReference type="EMBL" id="KAH7293987.1"/>
    </source>
</evidence>
<dbReference type="GO" id="GO:0015990">
    <property type="term" value="P:electron transport coupled proton transport"/>
    <property type="evidence" value="ECO:0007669"/>
    <property type="project" value="TreeGrafter"/>
</dbReference>
<evidence type="ECO:0000256" key="5">
    <source>
        <dbReference type="ARBA" id="ARBA00022989"/>
    </source>
</evidence>